<protein>
    <submittedName>
        <fullName evidence="7">RDD family membrane protein YckC</fullName>
    </submittedName>
</protein>
<feature type="transmembrane region" description="Helical" evidence="5">
    <location>
        <begin position="110"/>
        <end position="131"/>
    </location>
</feature>
<dbReference type="Proteomes" id="UP001257659">
    <property type="component" value="Unassembled WGS sequence"/>
</dbReference>
<evidence type="ECO:0000256" key="2">
    <source>
        <dbReference type="ARBA" id="ARBA00022692"/>
    </source>
</evidence>
<comment type="subcellular location">
    <subcellularLocation>
        <location evidence="1">Membrane</location>
        <topology evidence="1">Multi-pass membrane protein</topology>
    </subcellularLocation>
</comment>
<proteinExistence type="predicted"/>
<keyword evidence="2 5" id="KW-0812">Transmembrane</keyword>
<dbReference type="PANTHER" id="PTHR38480">
    <property type="entry name" value="SLR0254 PROTEIN"/>
    <property type="match status" value="1"/>
</dbReference>
<keyword evidence="8" id="KW-1185">Reference proteome</keyword>
<sequence>MDNFQIETAQNVRIQQNVASLGDRLLAYLVDALIIIAYELMMLFVMVALLETIQNETWLLLLVFGLPPFLYHLLFEIFWNGRSLGKAALKIRVVKIDGSTPSFSAYIIRWLLRFIDITLCSGSIAVVTILLNGKGQRLGDLAAKTTVISEKEQISLHQTLLVDLPENYQPEYPQVRVFSDREIQQIKQMYRKAKFDSNHAVILSLSKRIAEVMEVEPKERPLAFVEKVITDYNFYTQQ</sequence>
<evidence type="ECO:0000256" key="5">
    <source>
        <dbReference type="SAM" id="Phobius"/>
    </source>
</evidence>
<dbReference type="Pfam" id="PF06271">
    <property type="entry name" value="RDD"/>
    <property type="match status" value="1"/>
</dbReference>
<feature type="transmembrane region" description="Helical" evidence="5">
    <location>
        <begin position="25"/>
        <end position="50"/>
    </location>
</feature>
<evidence type="ECO:0000256" key="1">
    <source>
        <dbReference type="ARBA" id="ARBA00004141"/>
    </source>
</evidence>
<dbReference type="RefSeq" id="WP_309727754.1">
    <property type="nucleotide sequence ID" value="NZ_JAVDQA010000003.1"/>
</dbReference>
<gene>
    <name evidence="7" type="ORF">GGR31_001503</name>
</gene>
<keyword evidence="3 5" id="KW-1133">Transmembrane helix</keyword>
<accession>A0ABU1K5G7</accession>
<evidence type="ECO:0000313" key="7">
    <source>
        <dbReference type="EMBL" id="MDR6300860.1"/>
    </source>
</evidence>
<feature type="domain" description="RDD" evidence="6">
    <location>
        <begin position="18"/>
        <end position="144"/>
    </location>
</feature>
<dbReference type="InterPro" id="IPR010432">
    <property type="entry name" value="RDD"/>
</dbReference>
<evidence type="ECO:0000313" key="8">
    <source>
        <dbReference type="Proteomes" id="UP001257659"/>
    </source>
</evidence>
<feature type="transmembrane region" description="Helical" evidence="5">
    <location>
        <begin position="57"/>
        <end position="79"/>
    </location>
</feature>
<comment type="caution">
    <text evidence="7">The sequence shown here is derived from an EMBL/GenBank/DDBJ whole genome shotgun (WGS) entry which is preliminary data.</text>
</comment>
<evidence type="ECO:0000256" key="4">
    <source>
        <dbReference type="ARBA" id="ARBA00023136"/>
    </source>
</evidence>
<organism evidence="7 8">
    <name type="scientific">Mesonia maritima</name>
    <dbReference type="NCBI Taxonomy" id="1793873"/>
    <lineage>
        <taxon>Bacteria</taxon>
        <taxon>Pseudomonadati</taxon>
        <taxon>Bacteroidota</taxon>
        <taxon>Flavobacteriia</taxon>
        <taxon>Flavobacteriales</taxon>
        <taxon>Flavobacteriaceae</taxon>
        <taxon>Mesonia</taxon>
    </lineage>
</organism>
<reference evidence="7 8" key="1">
    <citation type="submission" date="2023-07" db="EMBL/GenBank/DDBJ databases">
        <title>Genomic Encyclopedia of Type Strains, Phase IV (KMG-IV): sequencing the most valuable type-strain genomes for metagenomic binning, comparative biology and taxonomic classification.</title>
        <authorList>
            <person name="Goeker M."/>
        </authorList>
    </citation>
    <scope>NUCLEOTIDE SEQUENCE [LARGE SCALE GENOMIC DNA]</scope>
    <source>
        <strain evidence="7 8">DSM 102814</strain>
    </source>
</reference>
<dbReference type="PANTHER" id="PTHR38480:SF1">
    <property type="entry name" value="SLR0254 PROTEIN"/>
    <property type="match status" value="1"/>
</dbReference>
<evidence type="ECO:0000256" key="3">
    <source>
        <dbReference type="ARBA" id="ARBA00022989"/>
    </source>
</evidence>
<dbReference type="EMBL" id="JAVDQA010000003">
    <property type="protein sequence ID" value="MDR6300860.1"/>
    <property type="molecule type" value="Genomic_DNA"/>
</dbReference>
<keyword evidence="4 5" id="KW-0472">Membrane</keyword>
<evidence type="ECO:0000259" key="6">
    <source>
        <dbReference type="Pfam" id="PF06271"/>
    </source>
</evidence>
<name>A0ABU1K5G7_9FLAO</name>